<name>A0A6J8ADB6_MYTCO</name>
<feature type="disulfide bond" evidence="3">
    <location>
        <begin position="177"/>
        <end position="187"/>
    </location>
</feature>
<dbReference type="Gene3D" id="3.10.250.10">
    <property type="entry name" value="SRCR-like domain"/>
    <property type="match status" value="3"/>
</dbReference>
<dbReference type="PRINTS" id="PR00258">
    <property type="entry name" value="SPERACTRCPTR"/>
</dbReference>
<dbReference type="PANTHER" id="PTHR48071:SF28">
    <property type="entry name" value="SRCR DOMAIN-CONTAINING PROTEIN"/>
    <property type="match status" value="1"/>
</dbReference>
<dbReference type="PROSITE" id="PS50287">
    <property type="entry name" value="SRCR_2"/>
    <property type="match status" value="3"/>
</dbReference>
<gene>
    <name evidence="5" type="ORF">MCOR_5477</name>
</gene>
<keyword evidence="6" id="KW-1185">Reference proteome</keyword>
<feature type="disulfide bond" evidence="3">
    <location>
        <begin position="145"/>
        <end position="206"/>
    </location>
</feature>
<dbReference type="FunFam" id="3.10.250.10:FF:000001">
    <property type="entry name" value="Lysyl oxidase 4 isoform X1"/>
    <property type="match status" value="1"/>
</dbReference>
<sequence length="259" mass="29192">MMIIKFKNIFPGSGIMVLQATNVRLVGGNNTEGRLEVYWNGTWSNACYYSYFINDERGPSVVCRMLGISWSGYFNMNYGNGNKPVNIRDIRCQTGLETDIDQYHTEVRLTNGNSSFEGRLEVKHNGHWGNVCATGFDENDAKVVCRMLGFETRQVDLINYQQPGHGQGQIHLSNVACDGHEKDIKACASVQWNTQCTQNDFVEIWCYATEIRLVNGKSPFEGRVEVKYNGTWGTVCDDGFSINDSKVVCRMLGIESKYA</sequence>
<keyword evidence="1" id="KW-0732">Signal</keyword>
<dbReference type="SUPFAM" id="SSF56487">
    <property type="entry name" value="SRCR-like"/>
    <property type="match status" value="3"/>
</dbReference>
<evidence type="ECO:0000256" key="3">
    <source>
        <dbReference type="PROSITE-ProRule" id="PRU00196"/>
    </source>
</evidence>
<organism evidence="5 6">
    <name type="scientific">Mytilus coruscus</name>
    <name type="common">Sea mussel</name>
    <dbReference type="NCBI Taxonomy" id="42192"/>
    <lineage>
        <taxon>Eukaryota</taxon>
        <taxon>Metazoa</taxon>
        <taxon>Spiralia</taxon>
        <taxon>Lophotrochozoa</taxon>
        <taxon>Mollusca</taxon>
        <taxon>Bivalvia</taxon>
        <taxon>Autobranchia</taxon>
        <taxon>Pteriomorphia</taxon>
        <taxon>Mytilida</taxon>
        <taxon>Mytiloidea</taxon>
        <taxon>Mytilidae</taxon>
        <taxon>Mytilinae</taxon>
        <taxon>Mytilus</taxon>
    </lineage>
</organism>
<dbReference type="SMART" id="SM00202">
    <property type="entry name" value="SR"/>
    <property type="match status" value="3"/>
</dbReference>
<evidence type="ECO:0000313" key="6">
    <source>
        <dbReference type="Proteomes" id="UP000507470"/>
    </source>
</evidence>
<proteinExistence type="predicted"/>
<dbReference type="GO" id="GO:0016020">
    <property type="term" value="C:membrane"/>
    <property type="evidence" value="ECO:0007669"/>
    <property type="project" value="InterPro"/>
</dbReference>
<dbReference type="PROSITE" id="PS00420">
    <property type="entry name" value="SRCR_1"/>
    <property type="match status" value="2"/>
</dbReference>
<dbReference type="Proteomes" id="UP000507470">
    <property type="component" value="Unassembled WGS sequence"/>
</dbReference>
<dbReference type="OrthoDB" id="422749at2759"/>
<keyword evidence="2 3" id="KW-1015">Disulfide bond</keyword>
<feature type="domain" description="SRCR" evidence="4">
    <location>
        <begin position="211"/>
        <end position="259"/>
    </location>
</feature>
<evidence type="ECO:0000256" key="2">
    <source>
        <dbReference type="ARBA" id="ARBA00023157"/>
    </source>
</evidence>
<evidence type="ECO:0000313" key="5">
    <source>
        <dbReference type="EMBL" id="CAC5364415.1"/>
    </source>
</evidence>
<comment type="caution">
    <text evidence="3">Lacks conserved residue(s) required for the propagation of feature annotation.</text>
</comment>
<dbReference type="PANTHER" id="PTHR48071">
    <property type="entry name" value="SRCR DOMAIN-CONTAINING PROTEIN"/>
    <property type="match status" value="1"/>
</dbReference>
<feature type="domain" description="SRCR" evidence="4">
    <location>
        <begin position="23"/>
        <end position="93"/>
    </location>
</feature>
<dbReference type="AlphaFoldDB" id="A0A6J8ADB6"/>
<dbReference type="EMBL" id="CACVKT020000977">
    <property type="protein sequence ID" value="CAC5364415.1"/>
    <property type="molecule type" value="Genomic_DNA"/>
</dbReference>
<feature type="disulfide bond" evidence="3">
    <location>
        <begin position="132"/>
        <end position="196"/>
    </location>
</feature>
<dbReference type="Pfam" id="PF00530">
    <property type="entry name" value="SRCR"/>
    <property type="match status" value="3"/>
</dbReference>
<accession>A0A6J8ADB6</accession>
<evidence type="ECO:0000259" key="4">
    <source>
        <dbReference type="PROSITE" id="PS50287"/>
    </source>
</evidence>
<protein>
    <recommendedName>
        <fullName evidence="4">SRCR domain-containing protein</fullName>
    </recommendedName>
</protein>
<dbReference type="InterPro" id="IPR036772">
    <property type="entry name" value="SRCR-like_dom_sf"/>
</dbReference>
<dbReference type="InterPro" id="IPR001190">
    <property type="entry name" value="SRCR"/>
</dbReference>
<feature type="domain" description="SRCR" evidence="4">
    <location>
        <begin position="107"/>
        <end position="207"/>
    </location>
</feature>
<reference evidence="5 6" key="1">
    <citation type="submission" date="2020-06" db="EMBL/GenBank/DDBJ databases">
        <authorList>
            <person name="Li R."/>
            <person name="Bekaert M."/>
        </authorList>
    </citation>
    <scope>NUCLEOTIDE SEQUENCE [LARGE SCALE GENOMIC DNA]</scope>
    <source>
        <strain evidence="6">wild</strain>
    </source>
</reference>
<evidence type="ECO:0000256" key="1">
    <source>
        <dbReference type="ARBA" id="ARBA00022729"/>
    </source>
</evidence>